<evidence type="ECO:0000313" key="9">
    <source>
        <dbReference type="EMBL" id="NRT56421.1"/>
    </source>
</evidence>
<gene>
    <name evidence="9" type="ORF">HNQ01_002164</name>
</gene>
<dbReference type="InterPro" id="IPR050597">
    <property type="entry name" value="Cytochrome_c_Oxidase_Subunit"/>
</dbReference>
<evidence type="ECO:0000256" key="7">
    <source>
        <dbReference type="SAM" id="SignalP"/>
    </source>
</evidence>
<sequence>MPPPSRLLAPALLGLMLTPPAGAAEAGPRAEALHLRALAAGCAQCHGTDGRAVEGGGMAALAGRDAGELRALLRAFRAGERPATVMHQIARGYSPEQLDALAQHFARQSP</sequence>
<dbReference type="InterPro" id="IPR036909">
    <property type="entry name" value="Cyt_c-like_dom_sf"/>
</dbReference>
<keyword evidence="3 6" id="KW-0479">Metal-binding</keyword>
<evidence type="ECO:0000256" key="5">
    <source>
        <dbReference type="ARBA" id="ARBA00023004"/>
    </source>
</evidence>
<feature type="signal peptide" evidence="7">
    <location>
        <begin position="1"/>
        <end position="23"/>
    </location>
</feature>
<dbReference type="SUPFAM" id="SSF46626">
    <property type="entry name" value="Cytochrome c"/>
    <property type="match status" value="1"/>
</dbReference>
<dbReference type="InterPro" id="IPR009056">
    <property type="entry name" value="Cyt_c-like_dom"/>
</dbReference>
<evidence type="ECO:0000256" key="6">
    <source>
        <dbReference type="PROSITE-ProRule" id="PRU00433"/>
    </source>
</evidence>
<keyword evidence="1" id="KW-0813">Transport</keyword>
<keyword evidence="5 6" id="KW-0408">Iron</keyword>
<dbReference type="RefSeq" id="WP_173805438.1">
    <property type="nucleotide sequence ID" value="NZ_JABSNM010000008.1"/>
</dbReference>
<reference evidence="9 10" key="1">
    <citation type="submission" date="2020-05" db="EMBL/GenBank/DDBJ databases">
        <title>Genomic Encyclopedia of Type Strains, Phase IV (KMG-V): Genome sequencing to study the core and pangenomes of soil and plant-associated prokaryotes.</title>
        <authorList>
            <person name="Whitman W."/>
        </authorList>
    </citation>
    <scope>NUCLEOTIDE SEQUENCE [LARGE SCALE GENOMIC DNA]</scope>
    <source>
        <strain evidence="9 10">C29</strain>
    </source>
</reference>
<accession>A0ABX2G3T5</accession>
<protein>
    <submittedName>
        <fullName evidence="9">Cytochrome c553</fullName>
    </submittedName>
</protein>
<evidence type="ECO:0000313" key="10">
    <source>
        <dbReference type="Proteomes" id="UP001516061"/>
    </source>
</evidence>
<organism evidence="9 10">
    <name type="scientific">Sphaerotilus uruguayifluvii</name>
    <dbReference type="NCBI Taxonomy" id="2735897"/>
    <lineage>
        <taxon>Bacteria</taxon>
        <taxon>Pseudomonadati</taxon>
        <taxon>Pseudomonadota</taxon>
        <taxon>Betaproteobacteria</taxon>
        <taxon>Burkholderiales</taxon>
        <taxon>Sphaerotilaceae</taxon>
        <taxon>Sphaerotilus</taxon>
    </lineage>
</organism>
<evidence type="ECO:0000259" key="8">
    <source>
        <dbReference type="PROSITE" id="PS51007"/>
    </source>
</evidence>
<keyword evidence="10" id="KW-1185">Reference proteome</keyword>
<name>A0ABX2G3T5_9BURK</name>
<evidence type="ECO:0000256" key="2">
    <source>
        <dbReference type="ARBA" id="ARBA00022617"/>
    </source>
</evidence>
<evidence type="ECO:0000256" key="4">
    <source>
        <dbReference type="ARBA" id="ARBA00022982"/>
    </source>
</evidence>
<keyword evidence="2 6" id="KW-0349">Heme</keyword>
<evidence type="ECO:0000256" key="1">
    <source>
        <dbReference type="ARBA" id="ARBA00022448"/>
    </source>
</evidence>
<evidence type="ECO:0000256" key="3">
    <source>
        <dbReference type="ARBA" id="ARBA00022723"/>
    </source>
</evidence>
<dbReference type="Gene3D" id="1.10.760.10">
    <property type="entry name" value="Cytochrome c-like domain"/>
    <property type="match status" value="1"/>
</dbReference>
<dbReference type="Proteomes" id="UP001516061">
    <property type="component" value="Unassembled WGS sequence"/>
</dbReference>
<feature type="domain" description="Cytochrome c" evidence="8">
    <location>
        <begin position="22"/>
        <end position="109"/>
    </location>
</feature>
<proteinExistence type="predicted"/>
<feature type="chain" id="PRO_5046718428" evidence="7">
    <location>
        <begin position="24"/>
        <end position="110"/>
    </location>
</feature>
<keyword evidence="7" id="KW-0732">Signal</keyword>
<dbReference type="PROSITE" id="PS51007">
    <property type="entry name" value="CYTC"/>
    <property type="match status" value="1"/>
</dbReference>
<comment type="caution">
    <text evidence="9">The sequence shown here is derived from an EMBL/GenBank/DDBJ whole genome shotgun (WGS) entry which is preliminary data.</text>
</comment>
<dbReference type="PANTHER" id="PTHR33751:SF9">
    <property type="entry name" value="CYTOCHROME C4"/>
    <property type="match status" value="1"/>
</dbReference>
<dbReference type="EMBL" id="JABSNM010000008">
    <property type="protein sequence ID" value="NRT56421.1"/>
    <property type="molecule type" value="Genomic_DNA"/>
</dbReference>
<dbReference type="PANTHER" id="PTHR33751">
    <property type="entry name" value="CBB3-TYPE CYTOCHROME C OXIDASE SUBUNIT FIXP"/>
    <property type="match status" value="1"/>
</dbReference>
<keyword evidence="4" id="KW-0249">Electron transport</keyword>